<evidence type="ECO:0000313" key="6">
    <source>
        <dbReference type="EMBL" id="KAB1434377.1"/>
    </source>
</evidence>
<proteinExistence type="inferred from homology"/>
<evidence type="ECO:0000259" key="5">
    <source>
        <dbReference type="Pfam" id="PF22692"/>
    </source>
</evidence>
<feature type="domain" description="Flagellar basal-body/hook protein C-terminal" evidence="4">
    <location>
        <begin position="208"/>
        <end position="252"/>
    </location>
</feature>
<protein>
    <submittedName>
        <fullName evidence="6">Flagellar hook-basal body protein</fullName>
    </submittedName>
</protein>
<dbReference type="OrthoDB" id="9800375at2"/>
<dbReference type="EMBL" id="WAGX01000008">
    <property type="protein sequence ID" value="KAB1434377.1"/>
    <property type="molecule type" value="Genomic_DNA"/>
</dbReference>
<dbReference type="GO" id="GO:0009425">
    <property type="term" value="C:bacterial-type flagellum basal body"/>
    <property type="evidence" value="ECO:0007669"/>
    <property type="project" value="UniProtKB-SubCell"/>
</dbReference>
<comment type="similarity">
    <text evidence="1 2">Belongs to the flagella basal body rod proteins family.</text>
</comment>
<keyword evidence="7" id="KW-1185">Reference proteome</keyword>
<keyword evidence="2" id="KW-0975">Bacterial flagellum</keyword>
<dbReference type="Proteomes" id="UP000461768">
    <property type="component" value="Unassembled WGS sequence"/>
</dbReference>
<dbReference type="Pfam" id="PF00460">
    <property type="entry name" value="Flg_bb_rod"/>
    <property type="match status" value="1"/>
</dbReference>
<dbReference type="RefSeq" id="WP_151148437.1">
    <property type="nucleotide sequence ID" value="NZ_WAGX01000008.1"/>
</dbReference>
<reference evidence="6 7" key="2">
    <citation type="submission" date="2020-02" db="EMBL/GenBank/DDBJ databases">
        <title>Candidatus Galacturonibacter soehngenii shows hetero-acetogenic catabolism of galacturonic acid but lacks a canonical carbon monoxide dehydrogenase/acetyl-CoA synthase complex.</title>
        <authorList>
            <person name="Diender M."/>
            <person name="Stouten G.R."/>
            <person name="Petersen J.F."/>
            <person name="Nielsen P.H."/>
            <person name="Dueholm M.S."/>
            <person name="Pronk J.T."/>
            <person name="Van Loosdrecht M.C.M."/>
        </authorList>
    </citation>
    <scope>NUCLEOTIDE SEQUENCE [LARGE SCALE GENOMIC DNA]</scope>
    <source>
        <strain evidence="6">GalUA</strain>
    </source>
</reference>
<feature type="domain" description="Flagellar basal body rod protein N-terminal" evidence="3">
    <location>
        <begin position="5"/>
        <end position="35"/>
    </location>
</feature>
<dbReference type="Pfam" id="PF06429">
    <property type="entry name" value="Flg_bbr_C"/>
    <property type="match status" value="1"/>
</dbReference>
<gene>
    <name evidence="6" type="ORF">F7O84_17980</name>
</gene>
<dbReference type="PANTHER" id="PTHR30435">
    <property type="entry name" value="FLAGELLAR PROTEIN"/>
    <property type="match status" value="1"/>
</dbReference>
<evidence type="ECO:0000313" key="7">
    <source>
        <dbReference type="Proteomes" id="UP000461768"/>
    </source>
</evidence>
<dbReference type="GO" id="GO:0071978">
    <property type="term" value="P:bacterial-type flagellum-dependent swarming motility"/>
    <property type="evidence" value="ECO:0007669"/>
    <property type="project" value="TreeGrafter"/>
</dbReference>
<organism evidence="6 7">
    <name type="scientific">Candidatus Galacturonatibacter soehngenii</name>
    <dbReference type="NCBI Taxonomy" id="2307010"/>
    <lineage>
        <taxon>Bacteria</taxon>
        <taxon>Bacillati</taxon>
        <taxon>Bacillota</taxon>
        <taxon>Clostridia</taxon>
        <taxon>Lachnospirales</taxon>
        <taxon>Lachnospiraceae</taxon>
        <taxon>Candidatus Galacturonatibacter</taxon>
    </lineage>
</organism>
<evidence type="ECO:0000259" key="4">
    <source>
        <dbReference type="Pfam" id="PF06429"/>
    </source>
</evidence>
<comment type="caution">
    <text evidence="6">The sequence shown here is derived from an EMBL/GenBank/DDBJ whole genome shotgun (WGS) entry which is preliminary data.</text>
</comment>
<dbReference type="InterPro" id="IPR020013">
    <property type="entry name" value="Flagellar_FlgE/F/G"/>
</dbReference>
<keyword evidence="6" id="KW-0282">Flagellum</keyword>
<feature type="domain" description="Flagellar hook protein FlgE/F/G-like D1" evidence="5">
    <location>
        <begin position="95"/>
        <end position="163"/>
    </location>
</feature>
<dbReference type="InterPro" id="IPR010930">
    <property type="entry name" value="Flg_bb/hook_C_dom"/>
</dbReference>
<dbReference type="AlphaFoldDB" id="A0A7V7QI53"/>
<keyword evidence="6" id="KW-0966">Cell projection</keyword>
<evidence type="ECO:0000256" key="1">
    <source>
        <dbReference type="ARBA" id="ARBA00009677"/>
    </source>
</evidence>
<dbReference type="PROSITE" id="PS00588">
    <property type="entry name" value="FLAGELLA_BB_ROD"/>
    <property type="match status" value="1"/>
</dbReference>
<dbReference type="NCBIfam" id="TIGR03506">
    <property type="entry name" value="FlgEFG_subfam"/>
    <property type="match status" value="1"/>
</dbReference>
<evidence type="ECO:0000259" key="3">
    <source>
        <dbReference type="Pfam" id="PF00460"/>
    </source>
</evidence>
<dbReference type="InterPro" id="IPR019776">
    <property type="entry name" value="Flagellar_basal_body_rod_CS"/>
</dbReference>
<dbReference type="InterPro" id="IPR001444">
    <property type="entry name" value="Flag_bb_rod_N"/>
</dbReference>
<dbReference type="InterPro" id="IPR053967">
    <property type="entry name" value="LlgE_F_G-like_D1"/>
</dbReference>
<evidence type="ECO:0000256" key="2">
    <source>
        <dbReference type="RuleBase" id="RU362116"/>
    </source>
</evidence>
<dbReference type="SUPFAM" id="SSF117143">
    <property type="entry name" value="Flagellar hook protein flgE"/>
    <property type="match status" value="1"/>
</dbReference>
<dbReference type="InterPro" id="IPR037925">
    <property type="entry name" value="FlgE/F/G-like"/>
</dbReference>
<reference evidence="6 7" key="1">
    <citation type="submission" date="2019-09" db="EMBL/GenBank/DDBJ databases">
        <authorList>
            <person name="Valk L.C."/>
        </authorList>
    </citation>
    <scope>NUCLEOTIDE SEQUENCE [LARGE SCALE GENOMIC DNA]</scope>
    <source>
        <strain evidence="6">GalUA</strain>
    </source>
</reference>
<dbReference type="PANTHER" id="PTHR30435:SF19">
    <property type="entry name" value="FLAGELLAR BASAL-BODY ROD PROTEIN FLGG"/>
    <property type="match status" value="1"/>
</dbReference>
<dbReference type="Pfam" id="PF22692">
    <property type="entry name" value="LlgE_F_G_D1"/>
    <property type="match status" value="1"/>
</dbReference>
<name>A0A7V7QI53_9FIRM</name>
<sequence>MVKGLYTAYTGMINEQNRMDVITNNMANSATNGYKAEGATAQSFADVYAVKIKDASEYFVNKRLGGMSMGAQIGETYTDYSQGSFKETGNTYDIALEGNGFFSISFTNKAGVTSTKYTRDGSFTVNMQGFLVTKDGDFVLGNGNAPIRVNTNTPVTIDTLGNIFQEGALVNRLAVTDFTDYNYLEKYGENLYDLVQGGTAQASTARVRQGFIESSNVNIVSEMVNMIQITRAYETNQKVITTIDTTLDKAVNQVGKV</sequence>
<accession>A0A7V7QI53</accession>
<comment type="subcellular location">
    <subcellularLocation>
        <location evidence="2">Bacterial flagellum basal body</location>
    </subcellularLocation>
</comment>
<keyword evidence="6" id="KW-0969">Cilium</keyword>